<reference evidence="1" key="1">
    <citation type="submission" date="2019-08" db="EMBL/GenBank/DDBJ databases">
        <authorList>
            <person name="Kucharzyk K."/>
            <person name="Murdoch R.W."/>
            <person name="Higgins S."/>
            <person name="Loffler F."/>
        </authorList>
    </citation>
    <scope>NUCLEOTIDE SEQUENCE</scope>
</reference>
<dbReference type="AlphaFoldDB" id="A0A645HBQ1"/>
<organism evidence="1">
    <name type="scientific">bioreactor metagenome</name>
    <dbReference type="NCBI Taxonomy" id="1076179"/>
    <lineage>
        <taxon>unclassified sequences</taxon>
        <taxon>metagenomes</taxon>
        <taxon>ecological metagenomes</taxon>
    </lineage>
</organism>
<sequence>MCGPFDEHIHVSVPADAGELLDFGVDADGLAKELHLLCAFQQGAAERARRLKADEQNRVGGVPKIVLEVVLDASGLAHSTRGEDDFRTRVSVQCHRFLTGFRDGQPIK</sequence>
<evidence type="ECO:0000313" key="1">
    <source>
        <dbReference type="EMBL" id="MPN36457.1"/>
    </source>
</evidence>
<dbReference type="EMBL" id="VSSQ01090605">
    <property type="protein sequence ID" value="MPN36457.1"/>
    <property type="molecule type" value="Genomic_DNA"/>
</dbReference>
<protein>
    <submittedName>
        <fullName evidence="1">Uncharacterized protein</fullName>
    </submittedName>
</protein>
<proteinExistence type="predicted"/>
<name>A0A645HBQ1_9ZZZZ</name>
<gene>
    <name evidence="1" type="ORF">SDC9_183966</name>
</gene>
<comment type="caution">
    <text evidence="1">The sequence shown here is derived from an EMBL/GenBank/DDBJ whole genome shotgun (WGS) entry which is preliminary data.</text>
</comment>
<accession>A0A645HBQ1</accession>